<evidence type="ECO:0000313" key="3">
    <source>
        <dbReference type="Proteomes" id="UP000053766"/>
    </source>
</evidence>
<name>A0A0D8YG31_DICVI</name>
<dbReference type="EMBL" id="KN716150">
    <property type="protein sequence ID" value="KJH53641.1"/>
    <property type="molecule type" value="Genomic_DNA"/>
</dbReference>
<reference evidence="2 3" key="1">
    <citation type="submission" date="2013-11" db="EMBL/GenBank/DDBJ databases">
        <title>Draft genome of the bovine lungworm Dictyocaulus viviparus.</title>
        <authorList>
            <person name="Mitreva M."/>
        </authorList>
    </citation>
    <scope>NUCLEOTIDE SEQUENCE [LARGE SCALE GENOMIC DNA]</scope>
    <source>
        <strain evidence="2 3">HannoverDv2000</strain>
    </source>
</reference>
<gene>
    <name evidence="2" type="ORF">DICVIV_00069</name>
</gene>
<evidence type="ECO:0000256" key="1">
    <source>
        <dbReference type="SAM" id="Phobius"/>
    </source>
</evidence>
<reference evidence="3" key="2">
    <citation type="journal article" date="2016" name="Sci. Rep.">
        <title>Dictyocaulus viviparus genome, variome and transcriptome elucidate lungworm biology and support future intervention.</title>
        <authorList>
            <person name="McNulty S.N."/>
            <person name="Strube C."/>
            <person name="Rosa B.A."/>
            <person name="Martin J.C."/>
            <person name="Tyagi R."/>
            <person name="Choi Y.J."/>
            <person name="Wang Q."/>
            <person name="Hallsworth Pepin K."/>
            <person name="Zhang X."/>
            <person name="Ozersky P."/>
            <person name="Wilson R.K."/>
            <person name="Sternberg P.W."/>
            <person name="Gasser R.B."/>
            <person name="Mitreva M."/>
        </authorList>
    </citation>
    <scope>NUCLEOTIDE SEQUENCE [LARGE SCALE GENOMIC DNA]</scope>
    <source>
        <strain evidence="3">HannoverDv2000</strain>
    </source>
</reference>
<protein>
    <submittedName>
        <fullName evidence="2">Uncharacterized protein</fullName>
    </submittedName>
</protein>
<dbReference type="AlphaFoldDB" id="A0A0D8YG31"/>
<accession>A0A0D8YG31</accession>
<keyword evidence="1" id="KW-0472">Membrane</keyword>
<keyword evidence="1" id="KW-1133">Transmembrane helix</keyword>
<sequence length="77" mass="9016">MVLRVYLNPLLTLMCVASCSWVFGRFCALFYIMEERKAHSFIVDVELMALVVAIMEPTSYAIHRILETREYPEIKKD</sequence>
<organism evidence="2 3">
    <name type="scientific">Dictyocaulus viviparus</name>
    <name type="common">Bovine lungworm</name>
    <dbReference type="NCBI Taxonomy" id="29172"/>
    <lineage>
        <taxon>Eukaryota</taxon>
        <taxon>Metazoa</taxon>
        <taxon>Ecdysozoa</taxon>
        <taxon>Nematoda</taxon>
        <taxon>Chromadorea</taxon>
        <taxon>Rhabditida</taxon>
        <taxon>Rhabditina</taxon>
        <taxon>Rhabditomorpha</taxon>
        <taxon>Strongyloidea</taxon>
        <taxon>Metastrongylidae</taxon>
        <taxon>Dictyocaulus</taxon>
    </lineage>
</organism>
<evidence type="ECO:0000313" key="2">
    <source>
        <dbReference type="EMBL" id="KJH53641.1"/>
    </source>
</evidence>
<feature type="transmembrane region" description="Helical" evidence="1">
    <location>
        <begin position="6"/>
        <end position="32"/>
    </location>
</feature>
<proteinExistence type="predicted"/>
<dbReference type="Proteomes" id="UP000053766">
    <property type="component" value="Unassembled WGS sequence"/>
</dbReference>
<keyword evidence="3" id="KW-1185">Reference proteome</keyword>
<keyword evidence="1" id="KW-0812">Transmembrane</keyword>